<reference evidence="1" key="1">
    <citation type="submission" date="2018-05" db="EMBL/GenBank/DDBJ databases">
        <authorList>
            <person name="Lanie J.A."/>
            <person name="Ng W.-L."/>
            <person name="Kazmierczak K.M."/>
            <person name="Andrzejewski T.M."/>
            <person name="Davidsen T.M."/>
            <person name="Wayne K.J."/>
            <person name="Tettelin H."/>
            <person name="Glass J.I."/>
            <person name="Rusch D."/>
            <person name="Podicherti R."/>
            <person name="Tsui H.-C.T."/>
            <person name="Winkler M.E."/>
        </authorList>
    </citation>
    <scope>NUCLEOTIDE SEQUENCE</scope>
</reference>
<protein>
    <submittedName>
        <fullName evidence="1">Uncharacterized protein</fullName>
    </submittedName>
</protein>
<evidence type="ECO:0000313" key="1">
    <source>
        <dbReference type="EMBL" id="SVA02991.1"/>
    </source>
</evidence>
<sequence length="86" mass="10006">MSNVIEFTGEYYTRQKRSQEFVDNIALNYVEYMEAEGFDIYDHQFVYDMAWIVKFTEVLVDNQLGLANRLSTLMTSLKSGESGSKE</sequence>
<organism evidence="1">
    <name type="scientific">marine metagenome</name>
    <dbReference type="NCBI Taxonomy" id="408172"/>
    <lineage>
        <taxon>unclassified sequences</taxon>
        <taxon>metagenomes</taxon>
        <taxon>ecological metagenomes</taxon>
    </lineage>
</organism>
<dbReference type="AlphaFoldDB" id="A0A381SI37"/>
<dbReference type="EMBL" id="UINC01003062">
    <property type="protein sequence ID" value="SVA02991.1"/>
    <property type="molecule type" value="Genomic_DNA"/>
</dbReference>
<name>A0A381SI37_9ZZZZ</name>
<gene>
    <name evidence="1" type="ORF">METZ01_LOCUS55845</name>
</gene>
<accession>A0A381SI37</accession>
<proteinExistence type="predicted"/>